<dbReference type="FunFam" id="1.10.10.10:FF:000322">
    <property type="entry name" value="Probable disease resistance protein At1g63360"/>
    <property type="match status" value="1"/>
</dbReference>
<dbReference type="Gene3D" id="3.40.50.300">
    <property type="entry name" value="P-loop containing nucleotide triphosphate hydrolases"/>
    <property type="match status" value="1"/>
</dbReference>
<evidence type="ECO:0000259" key="8">
    <source>
        <dbReference type="Pfam" id="PF18052"/>
    </source>
</evidence>
<gene>
    <name evidence="11" type="ORF">MtrunA17_Chr4g0010201</name>
</gene>
<proteinExistence type="predicted"/>
<evidence type="ECO:0000259" key="10">
    <source>
        <dbReference type="Pfam" id="PF23598"/>
    </source>
</evidence>
<dbReference type="InterPro" id="IPR002182">
    <property type="entry name" value="NB-ARC"/>
</dbReference>
<dbReference type="InterPro" id="IPR058922">
    <property type="entry name" value="WHD_DRP"/>
</dbReference>
<dbReference type="GO" id="GO:0051707">
    <property type="term" value="P:response to other organism"/>
    <property type="evidence" value="ECO:0007669"/>
    <property type="project" value="UniProtKB-ARBA"/>
</dbReference>
<dbReference type="Gene3D" id="1.20.5.4130">
    <property type="match status" value="1"/>
</dbReference>
<dbReference type="SUPFAM" id="SSF52058">
    <property type="entry name" value="L domain-like"/>
    <property type="match status" value="2"/>
</dbReference>
<dbReference type="Proteomes" id="UP000265566">
    <property type="component" value="Chromosome 4"/>
</dbReference>
<evidence type="ECO:0000256" key="2">
    <source>
        <dbReference type="ARBA" id="ARBA00022741"/>
    </source>
</evidence>
<dbReference type="InterPro" id="IPR032675">
    <property type="entry name" value="LRR_dom_sf"/>
</dbReference>
<accession>A0A396I675</accession>
<dbReference type="InterPro" id="IPR036388">
    <property type="entry name" value="WH-like_DNA-bd_sf"/>
</dbReference>
<keyword evidence="11" id="KW-0378">Hydrolase</keyword>
<organism evidence="11 12">
    <name type="scientific">Medicago truncatula</name>
    <name type="common">Barrel medic</name>
    <name type="synonym">Medicago tribuloides</name>
    <dbReference type="NCBI Taxonomy" id="3880"/>
    <lineage>
        <taxon>Eukaryota</taxon>
        <taxon>Viridiplantae</taxon>
        <taxon>Streptophyta</taxon>
        <taxon>Embryophyta</taxon>
        <taxon>Tracheophyta</taxon>
        <taxon>Spermatophyta</taxon>
        <taxon>Magnoliopsida</taxon>
        <taxon>eudicotyledons</taxon>
        <taxon>Gunneridae</taxon>
        <taxon>Pentapetalae</taxon>
        <taxon>rosids</taxon>
        <taxon>fabids</taxon>
        <taxon>Fabales</taxon>
        <taxon>Fabaceae</taxon>
        <taxon>Papilionoideae</taxon>
        <taxon>50 kb inversion clade</taxon>
        <taxon>NPAAA clade</taxon>
        <taxon>Hologalegina</taxon>
        <taxon>IRL clade</taxon>
        <taxon>Trifolieae</taxon>
        <taxon>Medicago</taxon>
    </lineage>
</organism>
<feature type="coiled-coil region" evidence="5">
    <location>
        <begin position="31"/>
        <end position="83"/>
    </location>
</feature>
<dbReference type="Pfam" id="PF00931">
    <property type="entry name" value="NB-ARC"/>
    <property type="match status" value="1"/>
</dbReference>
<dbReference type="GO" id="GO:0005524">
    <property type="term" value="F:ATP binding"/>
    <property type="evidence" value="ECO:0007669"/>
    <property type="project" value="UniProtKB-KW"/>
</dbReference>
<protein>
    <submittedName>
        <fullName evidence="11">Putative P-loop containing nucleoside triphosphate hydrolase, leucine-rich repeat domain, L</fullName>
    </submittedName>
</protein>
<dbReference type="InterPro" id="IPR042197">
    <property type="entry name" value="Apaf_helical"/>
</dbReference>
<dbReference type="Gramene" id="rna21147">
    <property type="protein sequence ID" value="RHN59155.1"/>
    <property type="gene ID" value="gene21147"/>
</dbReference>
<keyword evidence="2" id="KW-0547">Nucleotide-binding</keyword>
<evidence type="ECO:0000313" key="12">
    <source>
        <dbReference type="Proteomes" id="UP000265566"/>
    </source>
</evidence>
<dbReference type="Pfam" id="PF18052">
    <property type="entry name" value="Rx_N"/>
    <property type="match status" value="1"/>
</dbReference>
<evidence type="ECO:0000256" key="5">
    <source>
        <dbReference type="SAM" id="Coils"/>
    </source>
</evidence>
<feature type="domain" description="Disease resistance protein winged helix" evidence="9">
    <location>
        <begin position="419"/>
        <end position="492"/>
    </location>
</feature>
<dbReference type="InterPro" id="IPR041118">
    <property type="entry name" value="Rx_N"/>
</dbReference>
<dbReference type="Gene3D" id="1.10.8.430">
    <property type="entry name" value="Helical domain of apoptotic protease-activating factors"/>
    <property type="match status" value="1"/>
</dbReference>
<keyword evidence="4" id="KW-0067">ATP-binding</keyword>
<keyword evidence="1" id="KW-0677">Repeat</keyword>
<dbReference type="GO" id="GO:0006952">
    <property type="term" value="P:defense response"/>
    <property type="evidence" value="ECO:0007669"/>
    <property type="project" value="UniProtKB-KW"/>
</dbReference>
<evidence type="ECO:0000256" key="4">
    <source>
        <dbReference type="ARBA" id="ARBA00022840"/>
    </source>
</evidence>
<keyword evidence="6" id="KW-1133">Transmembrane helix</keyword>
<dbReference type="Gene3D" id="3.80.10.10">
    <property type="entry name" value="Ribonuclease Inhibitor"/>
    <property type="match status" value="2"/>
</dbReference>
<dbReference type="GO" id="GO:0043531">
    <property type="term" value="F:ADP binding"/>
    <property type="evidence" value="ECO:0007669"/>
    <property type="project" value="InterPro"/>
</dbReference>
<evidence type="ECO:0000256" key="1">
    <source>
        <dbReference type="ARBA" id="ARBA00022737"/>
    </source>
</evidence>
<sequence>MAEGLLFNMIEKLIGKLGSVVVECWNMRDDLDKLVENMSEIKAVVLDAEEQQGTNNHQVQLWLEKLKDALDDADDLLDDFNTEDLRRQVMTSNKKAKKFYIFFSSSNQLLFSYKMVQKIKELSKRIEALNVGQRIFNFTNRTPEQRVLKQRETHSFIREEEVIGRDEEKKELIELLFNTGNNVKENVSIISIIGIGGLGKTALAQLVYNDKEVQQHFQLKKWVCVSDDFDVKGIASKIIESKTNDEMDKVQLELREKVEGRRYLLVLDDNWNEDRDLWLELMRLLKGGAKGSKIIITARSEKVAKASGTSSIFNLKGLDEKQSWRLFSQLAFENDKEQENEEFVSVGKEIVKKCAGVPLAIRSIGSLIYSMRKEDWSTFKNKDLMKIDEQGDNKIFQLIKLSYDHLPFHLKKCFAFCSLFPKDFLICKITLIRLWIAQGFVQSSSDESTSLEDIGDKYFMDLVHKSFFQNITEDNYYGSVSCQMHDIVHDLASVISRNDCLLVNKKGQHIDKQPRHVSFGFKLDSSWQVPTSLLNAYKLRTFLLPQLGNPLTYYGEGSIELSACNSIMSSSRRFRVLNLNIESKNIPSCIGRMKHLRYLDLSYCRMVEELPRSITDLVNLETLLLNWCTHLKELPKDLWKWVRLRHLELDYCDDLTSMPRGIGKMTNLQTLTQFVLDTTSKDSAKTSELGGLHNLRGLLEITGLEHLRHCPTEAKHMNLIGKSHLHRLRLKWKQHTVGDGNEFEKDEIILHDILHSNIKALVISGFGGVTLSSSPNLLPNLVELGLVNCSRLQYFELSLMHVKRLDMYNLPCLEYIINDSNSDNSSSFCASLTYIVLFQLNNLKGWCKCSEEEISRGCCHQFQSLETLLINDCYKLVSIPQHTYIREVDLCRVSSDILQQLVNHSKVESLNIESILNLKSLSGVFQHLGTLCELRILNCEEFDPCNDEDGCYSMKWKELSNLKLLIFKDIPKMKYLPEGLQHITTLQTLRIRNCENLTSIPEWVKSLQVLDIKGCPNVTSRRHIETYVNCVSHFKIVSQKPERVFTFYFQYSLIKYFGIFKMIDCNIVFSFLGIDPDSLLIGFTLCISIMKMRMKMEKMTREEEEVIARYNVELKKHANLRIHDC</sequence>
<evidence type="ECO:0000256" key="6">
    <source>
        <dbReference type="SAM" id="Phobius"/>
    </source>
</evidence>
<evidence type="ECO:0000256" key="3">
    <source>
        <dbReference type="ARBA" id="ARBA00022821"/>
    </source>
</evidence>
<dbReference type="InterPro" id="IPR055414">
    <property type="entry name" value="LRR_R13L4/SHOC2-like"/>
</dbReference>
<feature type="domain" description="NB-ARC" evidence="7">
    <location>
        <begin position="169"/>
        <end position="336"/>
    </location>
</feature>
<reference evidence="12" key="1">
    <citation type="journal article" date="2018" name="Nat. Plants">
        <title>Whole-genome landscape of Medicago truncatula symbiotic genes.</title>
        <authorList>
            <person name="Pecrix Y."/>
            <person name="Staton S.E."/>
            <person name="Sallet E."/>
            <person name="Lelandais-Briere C."/>
            <person name="Moreau S."/>
            <person name="Carrere S."/>
            <person name="Blein T."/>
            <person name="Jardinaud M.F."/>
            <person name="Latrasse D."/>
            <person name="Zouine M."/>
            <person name="Zahm M."/>
            <person name="Kreplak J."/>
            <person name="Mayjonade B."/>
            <person name="Satge C."/>
            <person name="Perez M."/>
            <person name="Cauet S."/>
            <person name="Marande W."/>
            <person name="Chantry-Darmon C."/>
            <person name="Lopez-Roques C."/>
            <person name="Bouchez O."/>
            <person name="Berard A."/>
            <person name="Debelle F."/>
            <person name="Munos S."/>
            <person name="Bendahmane A."/>
            <person name="Berges H."/>
            <person name="Niebel A."/>
            <person name="Buitink J."/>
            <person name="Frugier F."/>
            <person name="Benhamed M."/>
            <person name="Crespi M."/>
            <person name="Gouzy J."/>
            <person name="Gamas P."/>
        </authorList>
    </citation>
    <scope>NUCLEOTIDE SEQUENCE [LARGE SCALE GENOMIC DNA]</scope>
    <source>
        <strain evidence="12">cv. Jemalong A17</strain>
    </source>
</reference>
<evidence type="ECO:0000313" key="11">
    <source>
        <dbReference type="EMBL" id="RHN59155.1"/>
    </source>
</evidence>
<dbReference type="GO" id="GO:0016787">
    <property type="term" value="F:hydrolase activity"/>
    <property type="evidence" value="ECO:0007669"/>
    <property type="project" value="UniProtKB-KW"/>
</dbReference>
<feature type="transmembrane region" description="Helical" evidence="6">
    <location>
        <begin position="1067"/>
        <end position="1090"/>
    </location>
</feature>
<feature type="domain" description="Disease resistance N-terminal" evidence="8">
    <location>
        <begin position="10"/>
        <end position="95"/>
    </location>
</feature>
<comment type="caution">
    <text evidence="11">The sequence shown here is derived from an EMBL/GenBank/DDBJ whole genome shotgun (WGS) entry which is preliminary data.</text>
</comment>
<keyword evidence="6" id="KW-0812">Transmembrane</keyword>
<dbReference type="PRINTS" id="PR00364">
    <property type="entry name" value="DISEASERSIST"/>
</dbReference>
<dbReference type="SUPFAM" id="SSF52540">
    <property type="entry name" value="P-loop containing nucleoside triphosphate hydrolases"/>
    <property type="match status" value="1"/>
</dbReference>
<dbReference type="AlphaFoldDB" id="A0A396I675"/>
<dbReference type="EMBL" id="PSQE01000004">
    <property type="protein sequence ID" value="RHN59155.1"/>
    <property type="molecule type" value="Genomic_DNA"/>
</dbReference>
<dbReference type="PANTHER" id="PTHR36766:SF40">
    <property type="entry name" value="DISEASE RESISTANCE PROTEIN RGA3"/>
    <property type="match status" value="1"/>
</dbReference>
<dbReference type="PANTHER" id="PTHR36766">
    <property type="entry name" value="PLANT BROAD-SPECTRUM MILDEW RESISTANCE PROTEIN RPW8"/>
    <property type="match status" value="1"/>
</dbReference>
<name>A0A396I675_MEDTR</name>
<dbReference type="Pfam" id="PF23598">
    <property type="entry name" value="LRR_14"/>
    <property type="match status" value="1"/>
</dbReference>
<keyword evidence="6" id="KW-0472">Membrane</keyword>
<dbReference type="Gene3D" id="1.10.10.10">
    <property type="entry name" value="Winged helix-like DNA-binding domain superfamily/Winged helix DNA-binding domain"/>
    <property type="match status" value="1"/>
</dbReference>
<keyword evidence="5" id="KW-0175">Coiled coil</keyword>
<evidence type="ECO:0000259" key="7">
    <source>
        <dbReference type="Pfam" id="PF00931"/>
    </source>
</evidence>
<keyword evidence="3" id="KW-0611">Plant defense</keyword>
<dbReference type="Pfam" id="PF23559">
    <property type="entry name" value="WHD_DRP"/>
    <property type="match status" value="1"/>
</dbReference>
<feature type="domain" description="Disease resistance R13L4/SHOC-2-like LRR" evidence="10">
    <location>
        <begin position="568"/>
        <end position="810"/>
    </location>
</feature>
<evidence type="ECO:0000259" key="9">
    <source>
        <dbReference type="Pfam" id="PF23559"/>
    </source>
</evidence>
<dbReference type="InterPro" id="IPR027417">
    <property type="entry name" value="P-loop_NTPase"/>
</dbReference>